<organism evidence="4 5">
    <name type="scientific">Pyrobaculum neutrophilum (strain DSM 2338 / JCM 9278 / NBRC 100436 / V24Sta)</name>
    <name type="common">Thermoproteus neutrophilus</name>
    <dbReference type="NCBI Taxonomy" id="444157"/>
    <lineage>
        <taxon>Archaea</taxon>
        <taxon>Thermoproteota</taxon>
        <taxon>Thermoprotei</taxon>
        <taxon>Thermoproteales</taxon>
        <taxon>Thermoproteaceae</taxon>
        <taxon>Pyrobaculum</taxon>
    </lineage>
</organism>
<proteinExistence type="predicted"/>
<gene>
    <name evidence="4" type="ordered locus">Tneu_0415</name>
</gene>
<dbReference type="SUPFAM" id="SSF54631">
    <property type="entry name" value="CBS-domain pair"/>
    <property type="match status" value="1"/>
</dbReference>
<dbReference type="InterPro" id="IPR046342">
    <property type="entry name" value="CBS_dom_sf"/>
</dbReference>
<dbReference type="SMART" id="SM00116">
    <property type="entry name" value="CBS"/>
    <property type="match status" value="2"/>
</dbReference>
<dbReference type="AlphaFoldDB" id="B1YBX9"/>
<dbReference type="STRING" id="444157.Tneu_0415"/>
<evidence type="ECO:0000256" key="2">
    <source>
        <dbReference type="PROSITE-ProRule" id="PRU00703"/>
    </source>
</evidence>
<sequence>MFPMKAGDIARKPPVTVAQTASIREAAKLMAEARVGLVVVVDPGDPGRILGVVSERDVIRAVASGLDLSRPVRDVMSSPVVAVDAEEPVQNAARAMRNHNVRHVVVTRGGRLYGVISIRDLIAEQDVLKSLVEAAEPVENLPAAD</sequence>
<dbReference type="EMBL" id="CP001014">
    <property type="protein sequence ID" value="ACB39363.1"/>
    <property type="molecule type" value="Genomic_DNA"/>
</dbReference>
<dbReference type="Gene3D" id="3.10.580.10">
    <property type="entry name" value="CBS-domain"/>
    <property type="match status" value="1"/>
</dbReference>
<reference evidence="4" key="1">
    <citation type="submission" date="2008-03" db="EMBL/GenBank/DDBJ databases">
        <title>Complete sequence of Thermoproteus neutrophilus V24Sta.</title>
        <authorList>
            <consortium name="US DOE Joint Genome Institute"/>
            <person name="Copeland A."/>
            <person name="Lucas S."/>
            <person name="Lapidus A."/>
            <person name="Glavina del Rio T."/>
            <person name="Dalin E."/>
            <person name="Tice H."/>
            <person name="Bruce D."/>
            <person name="Goodwin L."/>
            <person name="Pitluck S."/>
            <person name="Sims D."/>
            <person name="Brettin T."/>
            <person name="Detter J.C."/>
            <person name="Han C."/>
            <person name="Kuske C.R."/>
            <person name="Schmutz J."/>
            <person name="Larimer F."/>
            <person name="Land M."/>
            <person name="Hauser L."/>
            <person name="Kyrpides N."/>
            <person name="Mikhailova N."/>
            <person name="Biddle J.F."/>
            <person name="Zhang Z."/>
            <person name="Fitz-Gibbon S.T."/>
            <person name="Lowe T.M."/>
            <person name="Saltikov C."/>
            <person name="House C.H."/>
            <person name="Richardson P."/>
        </authorList>
    </citation>
    <scope>NUCLEOTIDE SEQUENCE [LARGE SCALE GENOMIC DNA]</scope>
    <source>
        <strain evidence="4">V24Sta</strain>
    </source>
</reference>
<evidence type="ECO:0000259" key="3">
    <source>
        <dbReference type="PROSITE" id="PS51371"/>
    </source>
</evidence>
<dbReference type="InterPro" id="IPR051257">
    <property type="entry name" value="Diverse_CBS-Domain"/>
</dbReference>
<feature type="domain" description="CBS" evidence="3">
    <location>
        <begin position="10"/>
        <end position="68"/>
    </location>
</feature>
<evidence type="ECO:0000256" key="1">
    <source>
        <dbReference type="ARBA" id="ARBA00023122"/>
    </source>
</evidence>
<protein>
    <submittedName>
        <fullName evidence="4">Signal-transduction protein with CBS domains</fullName>
    </submittedName>
</protein>
<dbReference type="Pfam" id="PF00571">
    <property type="entry name" value="CBS"/>
    <property type="match status" value="2"/>
</dbReference>
<dbReference type="HOGENOM" id="CLU_040681_12_1_2"/>
<dbReference type="Proteomes" id="UP000001694">
    <property type="component" value="Chromosome"/>
</dbReference>
<evidence type="ECO:0000313" key="4">
    <source>
        <dbReference type="EMBL" id="ACB39363.1"/>
    </source>
</evidence>
<accession>B1YBX9</accession>
<dbReference type="eggNOG" id="arCOG00631">
    <property type="taxonomic scope" value="Archaea"/>
</dbReference>
<dbReference type="InterPro" id="IPR000644">
    <property type="entry name" value="CBS_dom"/>
</dbReference>
<dbReference type="PROSITE" id="PS51371">
    <property type="entry name" value="CBS"/>
    <property type="match status" value="2"/>
</dbReference>
<name>B1YBX9_PYRNV</name>
<keyword evidence="1 2" id="KW-0129">CBS domain</keyword>
<keyword evidence="5" id="KW-1185">Reference proteome</keyword>
<dbReference type="CDD" id="cd09836">
    <property type="entry name" value="CBS_pair_arch"/>
    <property type="match status" value="1"/>
</dbReference>
<dbReference type="PANTHER" id="PTHR43080:SF2">
    <property type="entry name" value="CBS DOMAIN-CONTAINING PROTEIN"/>
    <property type="match status" value="1"/>
</dbReference>
<dbReference type="KEGG" id="tne:Tneu_0415"/>
<feature type="domain" description="CBS" evidence="3">
    <location>
        <begin position="76"/>
        <end position="133"/>
    </location>
</feature>
<evidence type="ECO:0000313" key="5">
    <source>
        <dbReference type="Proteomes" id="UP000001694"/>
    </source>
</evidence>
<dbReference type="PANTHER" id="PTHR43080">
    <property type="entry name" value="CBS DOMAIN-CONTAINING PROTEIN CBSX3, MITOCHONDRIAL"/>
    <property type="match status" value="1"/>
</dbReference>